<dbReference type="InterPro" id="IPR052587">
    <property type="entry name" value="TELO2-interacting_protein_1"/>
</dbReference>
<reference evidence="4 5" key="1">
    <citation type="journal article" date="2014" name="Genome Announc.">
        <title>Draft genome sequence of the pathogenic fungus Scedosporium apiospermum.</title>
        <authorList>
            <person name="Vandeputte P."/>
            <person name="Ghamrawi S."/>
            <person name="Rechenmann M."/>
            <person name="Iltis A."/>
            <person name="Giraud S."/>
            <person name="Fleury M."/>
            <person name="Thornton C."/>
            <person name="Delhaes L."/>
            <person name="Meyer W."/>
            <person name="Papon N."/>
            <person name="Bouchara J.P."/>
        </authorList>
    </citation>
    <scope>NUCLEOTIDE SEQUENCE [LARGE SCALE GENOMIC DNA]</scope>
    <source>
        <strain evidence="4 5">IHEM 14462</strain>
    </source>
</reference>
<dbReference type="Pfam" id="PF24181">
    <property type="entry name" value="TPR_TTI1_C"/>
    <property type="match status" value="1"/>
</dbReference>
<organism evidence="4 5">
    <name type="scientific">Pseudallescheria apiosperma</name>
    <name type="common">Scedosporium apiospermum</name>
    <dbReference type="NCBI Taxonomy" id="563466"/>
    <lineage>
        <taxon>Eukaryota</taxon>
        <taxon>Fungi</taxon>
        <taxon>Dikarya</taxon>
        <taxon>Ascomycota</taxon>
        <taxon>Pezizomycotina</taxon>
        <taxon>Sordariomycetes</taxon>
        <taxon>Hypocreomycetidae</taxon>
        <taxon>Microascales</taxon>
        <taxon>Microascaceae</taxon>
        <taxon>Scedosporium</taxon>
    </lineage>
</organism>
<accession>A0A084G546</accession>
<dbReference type="InterPro" id="IPR016024">
    <property type="entry name" value="ARM-type_fold"/>
</dbReference>
<evidence type="ECO:0008006" key="6">
    <source>
        <dbReference type="Google" id="ProtNLM"/>
    </source>
</evidence>
<evidence type="ECO:0000256" key="1">
    <source>
        <dbReference type="SAM" id="MobiDB-lite"/>
    </source>
</evidence>
<dbReference type="EMBL" id="JOWA01000099">
    <property type="protein sequence ID" value="KEZ42458.1"/>
    <property type="molecule type" value="Genomic_DNA"/>
</dbReference>
<dbReference type="OrthoDB" id="49511at2759"/>
<feature type="compositionally biased region" description="Basic and acidic residues" evidence="1">
    <location>
        <begin position="778"/>
        <end position="805"/>
    </location>
</feature>
<feature type="compositionally biased region" description="Basic and acidic residues" evidence="1">
    <location>
        <begin position="1129"/>
        <end position="1143"/>
    </location>
</feature>
<sequence>MDTNNLNSLLSQPQDDVVKTARNELFRQLKPTCISLAGLVAKPPTGAAGNKEISTYLDRLLATINSSVEAANSDLLNDALSDYVFWPISQIFAQKDKFSFPVVERAIKVAALLISKGWSLKSFQDLFPQLLFFFTIIIAGVPGSEKKTEVPEETVLEVLRALRALFETSGRNALFASIYNSPDIIRKVNTTLPVVIDFTLSEVSAEIQTEALATLQAVIRAINDVTELAKFLPGVASSLLKLLSKPAIHKTRVLTQGILTLESIVCRVMSDMEVSLRVKRFEKSGKQGSREDPYTPEWLSHTKEQMKIVMATVLKLRNSGSEGVRDALEKFCLMTVNDCLRSLENCRPMLVETAIVLMERSRLSSSNRRTFPRLADLVDFYPEIAEQIKSSAIEWLEGLPDIALQGDEARQKRSIAFLANAQKTLVSACQTSAYLNGLIIDALYNILEGEGSAANSSQAVLLDSEDIDAIETTTKTLIAQRKDGENSHLFQPIALPHESQRETREMTITLLGSLGDYWDRSKAADEIYQDLEWNRRSSHFACCWLIFKLLQSALDSSEDLNMWLAPPDEKTHDIAHPEKVLQELYENCVYLLSHAFSKGFDWKTLALALEIVEYTARRTGEEFVREFVNVLFPITSLLGHEHPQVRRNALITLNSLVLHCGYKDVSELIVSNADYVVDDLGFHLRSMDFSPAMINVLIMTTRLSGPKVIPYLDDLVDDIFAALDNYHGYPALVEGLFSALREIVDQGAKAETLLLVEGEESSRVDHRKKRAPQFTMEDVQKEIEEREVKRQRREEEDKKIDEQIKKGHPKMPWAELGKEETGRRITELLDDSEQPEEGSTSGQDEKETGNDAVAPEGDAEEEVKKEKSSAYKTLTRIAKLAQHYLTFPSPTLRKQLLGLVATAASALASDPDMFLPLVNEIWPVTVARLYDSEGFVTIAACETLSALCVNAGDFLTSRFKTEWKNGMHKWCLNAKEQASKSTGKRGTGTGRLITTIDSSNTGILVPLGDGKVLEPKKDSPEDAATQLEISGGLGSYALAVKVWDAVVDLLVAIVGHVSIPDDMFDDILELLADLVHKRPDVKEVLDVVNADAVWLALYERGEVEWKPTPQIEGWEFVPMTKGIGYPGPDKADDAKGKQKEREE</sequence>
<dbReference type="SUPFAM" id="SSF48371">
    <property type="entry name" value="ARM repeat"/>
    <property type="match status" value="1"/>
</dbReference>
<evidence type="ECO:0000259" key="3">
    <source>
        <dbReference type="Pfam" id="PF24181"/>
    </source>
</evidence>
<dbReference type="PANTHER" id="PTHR18460">
    <property type="entry name" value="TEL2 INTERACTING PROTEIN 1 TTI1 FAMILY MEMBER"/>
    <property type="match status" value="1"/>
</dbReference>
<feature type="region of interest" description="Disordered" evidence="1">
    <location>
        <begin position="1123"/>
        <end position="1143"/>
    </location>
</feature>
<dbReference type="GeneID" id="27724732"/>
<dbReference type="RefSeq" id="XP_016642257.1">
    <property type="nucleotide sequence ID" value="XM_016787942.1"/>
</dbReference>
<dbReference type="VEuPathDB" id="FungiDB:SAPIO_CDS5660"/>
<keyword evidence="5" id="KW-1185">Reference proteome</keyword>
<protein>
    <recommendedName>
        <fullName evidence="6">HEAT repeat protein</fullName>
    </recommendedName>
</protein>
<dbReference type="Pfam" id="PF21547">
    <property type="entry name" value="TTI1"/>
    <property type="match status" value="1"/>
</dbReference>
<dbReference type="Pfam" id="PF24173">
    <property type="entry name" value="TPR_TTI1_N"/>
    <property type="match status" value="1"/>
</dbReference>
<dbReference type="Proteomes" id="UP000028545">
    <property type="component" value="Unassembled WGS sequence"/>
</dbReference>
<dbReference type="InterPro" id="IPR011989">
    <property type="entry name" value="ARM-like"/>
</dbReference>
<dbReference type="HOGENOM" id="CLU_005544_0_0_1"/>
<proteinExistence type="predicted"/>
<dbReference type="Gene3D" id="1.25.10.10">
    <property type="entry name" value="Leucine-rich Repeat Variant"/>
    <property type="match status" value="1"/>
</dbReference>
<feature type="domain" description="TTI1 C-terminal TPR" evidence="3">
    <location>
        <begin position="785"/>
        <end position="962"/>
    </location>
</feature>
<dbReference type="PANTHER" id="PTHR18460:SF3">
    <property type="entry name" value="TELO2-INTERACTING PROTEIN 1 HOMOLOG"/>
    <property type="match status" value="1"/>
</dbReference>
<dbReference type="InterPro" id="IPR057567">
    <property type="entry name" value="TPR_TTI1_C"/>
</dbReference>
<evidence type="ECO:0000313" key="5">
    <source>
        <dbReference type="Proteomes" id="UP000028545"/>
    </source>
</evidence>
<dbReference type="OMA" id="PHPKKPW"/>
<feature type="compositionally biased region" description="Basic and acidic residues" evidence="1">
    <location>
        <begin position="816"/>
        <end position="827"/>
    </location>
</feature>
<dbReference type="AlphaFoldDB" id="A0A084G546"/>
<dbReference type="InterPro" id="IPR057566">
    <property type="entry name" value="TPR_TTI1_N"/>
</dbReference>
<comment type="caution">
    <text evidence="4">The sequence shown here is derived from an EMBL/GenBank/DDBJ whole genome shotgun (WGS) entry which is preliminary data.</text>
</comment>
<feature type="domain" description="TTI1 N-terminal TPR" evidence="2">
    <location>
        <begin position="26"/>
        <end position="359"/>
    </location>
</feature>
<evidence type="ECO:0000313" key="4">
    <source>
        <dbReference type="EMBL" id="KEZ42458.1"/>
    </source>
</evidence>
<dbReference type="GO" id="GO:0005737">
    <property type="term" value="C:cytoplasm"/>
    <property type="evidence" value="ECO:0007669"/>
    <property type="project" value="TreeGrafter"/>
</dbReference>
<dbReference type="InterPro" id="IPR049362">
    <property type="entry name" value="TTI1_rpt"/>
</dbReference>
<name>A0A084G546_PSEDA</name>
<evidence type="ECO:0000259" key="2">
    <source>
        <dbReference type="Pfam" id="PF24173"/>
    </source>
</evidence>
<gene>
    <name evidence="4" type="ORF">SAPIO_CDS5660</name>
</gene>
<feature type="region of interest" description="Disordered" evidence="1">
    <location>
        <begin position="761"/>
        <end position="867"/>
    </location>
</feature>
<dbReference type="KEGG" id="sapo:SAPIO_CDS5660"/>